<dbReference type="Gene3D" id="3.40.50.410">
    <property type="entry name" value="von Willebrand factor, type A domain"/>
    <property type="match status" value="2"/>
</dbReference>
<evidence type="ECO:0000313" key="2">
    <source>
        <dbReference type="Proteomes" id="UP000185426"/>
    </source>
</evidence>
<protein>
    <submittedName>
        <fullName evidence="1">Uncharacterized protein</fullName>
    </submittedName>
</protein>
<gene>
    <name evidence="1" type="ORF">BSA145_03070</name>
</gene>
<name>A0A1L6ZEQ4_BACIA</name>
<dbReference type="AlphaFoldDB" id="A0A1L6ZEQ4"/>
<evidence type="ECO:0000313" key="1">
    <source>
        <dbReference type="EMBL" id="APT44995.1"/>
    </source>
</evidence>
<dbReference type="PROSITE" id="PS50234">
    <property type="entry name" value="VWFA"/>
    <property type="match status" value="1"/>
</dbReference>
<dbReference type="InterPro" id="IPR002035">
    <property type="entry name" value="VWF_A"/>
</dbReference>
<sequence length="225" mass="24020">MKKNIVLTILASLVLLLSSPAHAVTKQEPPAHVVILLDLSGSMAQSVEGEKKIDIAKRSIQSFASILSEDTQVLLRVFGHEGTNKNAGKAVSCSSSEAVYGFGSYEPSTFQQALNVYKPTGWTPLAKALTDTKQDFEDHQAEGKNIVYVVSDGEETCGGSPSQAAKELHEDGIDTIVNIIGFDVNEKEAKSLKSVAKAGGGQYQPAANAEELNRILQQEASAFGR</sequence>
<dbReference type="InterPro" id="IPR036465">
    <property type="entry name" value="vWFA_dom_sf"/>
</dbReference>
<reference evidence="1 2" key="1">
    <citation type="submission" date="2016-05" db="EMBL/GenBank/DDBJ databases">
        <title>Complete Genome and Methylome Analysis of Psychrotrophic Bacterial Isolates from Antarctic Lake Untersee.</title>
        <authorList>
            <person name="Fomenkov A."/>
            <person name="Akimov V.N."/>
            <person name="Vasilyeva L.V."/>
            <person name="Andersen D."/>
            <person name="Vincze T."/>
            <person name="Roberts R.J."/>
        </authorList>
    </citation>
    <scope>NUCLEOTIDE SEQUENCE [LARGE SCALE GENOMIC DNA]</scope>
    <source>
        <strain evidence="1 2">U14-5</strain>
    </source>
</reference>
<dbReference type="Proteomes" id="UP000185426">
    <property type="component" value="Chromosome"/>
</dbReference>
<dbReference type="SMART" id="SM00327">
    <property type="entry name" value="VWA"/>
    <property type="match status" value="1"/>
</dbReference>
<proteinExistence type="predicted"/>
<dbReference type="RefSeq" id="WP_075621585.1">
    <property type="nucleotide sequence ID" value="NZ_CP015607.1"/>
</dbReference>
<accession>A0A1L6ZEQ4</accession>
<dbReference type="EMBL" id="CP015607">
    <property type="protein sequence ID" value="APT44995.1"/>
    <property type="molecule type" value="Genomic_DNA"/>
</dbReference>
<dbReference type="SUPFAM" id="SSF53300">
    <property type="entry name" value="vWA-like"/>
    <property type="match status" value="1"/>
</dbReference>
<dbReference type="Pfam" id="PF00092">
    <property type="entry name" value="VWA"/>
    <property type="match status" value="1"/>
</dbReference>
<organism evidence="1 2">
    <name type="scientific">Bacillus safensis</name>
    <dbReference type="NCBI Taxonomy" id="561879"/>
    <lineage>
        <taxon>Bacteria</taxon>
        <taxon>Bacillati</taxon>
        <taxon>Bacillota</taxon>
        <taxon>Bacilli</taxon>
        <taxon>Bacillales</taxon>
        <taxon>Bacillaceae</taxon>
        <taxon>Bacillus</taxon>
    </lineage>
</organism>